<dbReference type="RefSeq" id="WP_092544550.1">
    <property type="nucleotide sequence ID" value="NZ_BOMJ01000075.1"/>
</dbReference>
<organism evidence="3 4">
    <name type="scientific">Actinoplanes derwentensis</name>
    <dbReference type="NCBI Taxonomy" id="113562"/>
    <lineage>
        <taxon>Bacteria</taxon>
        <taxon>Bacillati</taxon>
        <taxon>Actinomycetota</taxon>
        <taxon>Actinomycetes</taxon>
        <taxon>Micromonosporales</taxon>
        <taxon>Micromonosporaceae</taxon>
        <taxon>Actinoplanes</taxon>
    </lineage>
</organism>
<dbReference type="AlphaFoldDB" id="A0A1H1XUJ9"/>
<feature type="region of interest" description="Disordered" evidence="1">
    <location>
        <begin position="1"/>
        <end position="46"/>
    </location>
</feature>
<evidence type="ECO:0000313" key="4">
    <source>
        <dbReference type="Proteomes" id="UP000198688"/>
    </source>
</evidence>
<evidence type="ECO:0000256" key="1">
    <source>
        <dbReference type="SAM" id="MobiDB-lite"/>
    </source>
</evidence>
<evidence type="ECO:0000259" key="2">
    <source>
        <dbReference type="Pfam" id="PF04149"/>
    </source>
</evidence>
<feature type="compositionally biased region" description="Low complexity" evidence="1">
    <location>
        <begin position="1"/>
        <end position="12"/>
    </location>
</feature>
<dbReference type="Proteomes" id="UP000198688">
    <property type="component" value="Chromosome I"/>
</dbReference>
<dbReference type="EMBL" id="LT629758">
    <property type="protein sequence ID" value="SDT12406.1"/>
    <property type="molecule type" value="Genomic_DNA"/>
</dbReference>
<keyword evidence="4" id="KW-1185">Reference proteome</keyword>
<name>A0A1H1XUJ9_9ACTN</name>
<gene>
    <name evidence="3" type="ORF">SAMN04489716_2579</name>
</gene>
<feature type="domain" description="DUF397" evidence="2">
    <location>
        <begin position="8"/>
        <end position="60"/>
    </location>
</feature>
<dbReference type="Pfam" id="PF04149">
    <property type="entry name" value="DUF397"/>
    <property type="match status" value="1"/>
</dbReference>
<dbReference type="STRING" id="113562.SAMN04489716_2579"/>
<evidence type="ECO:0000313" key="3">
    <source>
        <dbReference type="EMBL" id="SDT12406.1"/>
    </source>
</evidence>
<dbReference type="OrthoDB" id="4560027at2"/>
<protein>
    <recommendedName>
        <fullName evidence="2">DUF397 domain-containing protein</fullName>
    </recommendedName>
</protein>
<sequence length="72" mass="7784">MSSSKFTTWFKSSRSDGASNCVETSFADDGTVGVRDSKNPTGPILEFTPTEWSAFVAGTKDGEFDRNPTNGR</sequence>
<dbReference type="InterPro" id="IPR007278">
    <property type="entry name" value="DUF397"/>
</dbReference>
<reference evidence="3 4" key="1">
    <citation type="submission" date="2016-10" db="EMBL/GenBank/DDBJ databases">
        <authorList>
            <person name="de Groot N.N."/>
        </authorList>
    </citation>
    <scope>NUCLEOTIDE SEQUENCE [LARGE SCALE GENOMIC DNA]</scope>
    <source>
        <strain evidence="3 4">DSM 43941</strain>
    </source>
</reference>
<accession>A0A1H1XUJ9</accession>
<proteinExistence type="predicted"/>